<feature type="chain" id="PRO_5043522033" evidence="1">
    <location>
        <begin position="21"/>
        <end position="556"/>
    </location>
</feature>
<feature type="signal peptide" evidence="1">
    <location>
        <begin position="1"/>
        <end position="20"/>
    </location>
</feature>
<dbReference type="Pfam" id="PF07676">
    <property type="entry name" value="PD40"/>
    <property type="match status" value="3"/>
</dbReference>
<evidence type="ECO:0000256" key="1">
    <source>
        <dbReference type="SAM" id="SignalP"/>
    </source>
</evidence>
<comment type="caution">
    <text evidence="2">The sequence shown here is derived from an EMBL/GenBank/DDBJ whole genome shotgun (WGS) entry which is preliminary data.</text>
</comment>
<keyword evidence="1" id="KW-0732">Signal</keyword>
<keyword evidence="3" id="KW-1185">Reference proteome</keyword>
<dbReference type="RefSeq" id="WP_346821389.1">
    <property type="nucleotide sequence ID" value="NZ_JBDKWZ010000006.1"/>
</dbReference>
<reference evidence="2 3" key="1">
    <citation type="submission" date="2024-04" db="EMBL/GenBank/DDBJ databases">
        <title>Novel genus in family Flammeovirgaceae.</title>
        <authorList>
            <person name="Nguyen T.H."/>
            <person name="Vuong T.Q."/>
            <person name="Le H."/>
            <person name="Kim S.-G."/>
        </authorList>
    </citation>
    <scope>NUCLEOTIDE SEQUENCE [LARGE SCALE GENOMIC DNA]</scope>
    <source>
        <strain evidence="2 3">JCM 23209</strain>
    </source>
</reference>
<dbReference type="InterPro" id="IPR011042">
    <property type="entry name" value="6-blade_b-propeller_TolB-like"/>
</dbReference>
<dbReference type="AlphaFoldDB" id="A0AAW9S6D4"/>
<evidence type="ECO:0000313" key="2">
    <source>
        <dbReference type="EMBL" id="MEN7548611.1"/>
    </source>
</evidence>
<proteinExistence type="predicted"/>
<evidence type="ECO:0000313" key="3">
    <source>
        <dbReference type="Proteomes" id="UP001403385"/>
    </source>
</evidence>
<dbReference type="Proteomes" id="UP001403385">
    <property type="component" value="Unassembled WGS sequence"/>
</dbReference>
<organism evidence="2 3">
    <name type="scientific">Rapidithrix thailandica</name>
    <dbReference type="NCBI Taxonomy" id="413964"/>
    <lineage>
        <taxon>Bacteria</taxon>
        <taxon>Pseudomonadati</taxon>
        <taxon>Bacteroidota</taxon>
        <taxon>Cytophagia</taxon>
        <taxon>Cytophagales</taxon>
        <taxon>Flammeovirgaceae</taxon>
        <taxon>Rapidithrix</taxon>
    </lineage>
</organism>
<dbReference type="Gene3D" id="2.120.10.30">
    <property type="entry name" value="TolB, C-terminal domain"/>
    <property type="match status" value="1"/>
</dbReference>
<name>A0AAW9S6D4_9BACT</name>
<dbReference type="SUPFAM" id="SSF82171">
    <property type="entry name" value="DPP6 N-terminal domain-like"/>
    <property type="match status" value="1"/>
</dbReference>
<accession>A0AAW9S6D4</accession>
<protein>
    <submittedName>
        <fullName evidence="2">OmpA family protein</fullName>
    </submittedName>
</protein>
<dbReference type="EMBL" id="JBDKWZ010000006">
    <property type="protein sequence ID" value="MEN7548611.1"/>
    <property type="molecule type" value="Genomic_DNA"/>
</dbReference>
<dbReference type="InterPro" id="IPR011659">
    <property type="entry name" value="WD40"/>
</dbReference>
<gene>
    <name evidence="2" type="ORF">AAG747_11865</name>
</gene>
<sequence>MKLRTLIFLLLLCSILPALTFAQKKEKNKTDKKEKGLLLQDFNPSDSSSVLRLPSLRFENINKVAYYYDAAKLAKIKRYRQDKQWDKLFISLYDYISHFGINNFLKHQDMELLWLLARVSEYVGHVTITKDVYTLIIKHYRGDLQKALLHYDSLTKFEKDLYVNIEHYYKLVQKRKAIDTLKPPENVLQNMGEAINSPLEDYGMTIGGNNDNIIYFTSQRLEKEGGIEGIEIGNEPKNENIYYSMRDTEGIWSPAKPFEGINTKYNEGSPCVSRDGKTLVFVRCHSPEGFGDCDLFISYKKEDGTWTPGENLGESINSYAWDSHPSFSLTEDTLYFASDRRGGFGGSDIYFSVKGKKGNWGKAQNIGPIINTQKSELSPYVHPKHNVLYFSSNGQLANFGSFDIFKSFQVDAYWIEPKNVGPLVNGPGNEFYFSTDSKSAWIYYAKSTLRNIEDLDLHSFPMPMEAKPNNTIRFSGKVVEPTTGEVFEGIVSVIDLSDGVEVAPKYLREDGTFEFELIDQKKYLLVIEGDNFFKIEEMFFVDGETEIWMSTSPPLM</sequence>